<comment type="caution">
    <text evidence="2">The sequence shown here is derived from an EMBL/GenBank/DDBJ whole genome shotgun (WGS) entry which is preliminary data.</text>
</comment>
<accession>A0AAD1Y783</accession>
<gene>
    <name evidence="2" type="ORF">ECRASSUSDP1_LOCUS26797</name>
</gene>
<evidence type="ECO:0000313" key="2">
    <source>
        <dbReference type="EMBL" id="CAI2385246.1"/>
    </source>
</evidence>
<evidence type="ECO:0000256" key="1">
    <source>
        <dbReference type="SAM" id="MobiDB-lite"/>
    </source>
</evidence>
<dbReference type="AlphaFoldDB" id="A0AAD1Y783"/>
<feature type="compositionally biased region" description="Low complexity" evidence="1">
    <location>
        <begin position="715"/>
        <end position="724"/>
    </location>
</feature>
<organism evidence="2 3">
    <name type="scientific">Euplotes crassus</name>
    <dbReference type="NCBI Taxonomy" id="5936"/>
    <lineage>
        <taxon>Eukaryota</taxon>
        <taxon>Sar</taxon>
        <taxon>Alveolata</taxon>
        <taxon>Ciliophora</taxon>
        <taxon>Intramacronucleata</taxon>
        <taxon>Spirotrichea</taxon>
        <taxon>Hypotrichia</taxon>
        <taxon>Euplotida</taxon>
        <taxon>Euplotidae</taxon>
        <taxon>Moneuplotes</taxon>
    </lineage>
</organism>
<protein>
    <recommendedName>
        <fullName evidence="4">PH domain-containing protein</fullName>
    </recommendedName>
</protein>
<keyword evidence="3" id="KW-1185">Reference proteome</keyword>
<feature type="region of interest" description="Disordered" evidence="1">
    <location>
        <begin position="689"/>
        <end position="741"/>
    </location>
</feature>
<feature type="compositionally biased region" description="Basic and acidic residues" evidence="1">
    <location>
        <begin position="689"/>
        <end position="703"/>
    </location>
</feature>
<dbReference type="EMBL" id="CAMPGE010027632">
    <property type="protein sequence ID" value="CAI2385246.1"/>
    <property type="molecule type" value="Genomic_DNA"/>
</dbReference>
<feature type="region of interest" description="Disordered" evidence="1">
    <location>
        <begin position="106"/>
        <end position="126"/>
    </location>
</feature>
<dbReference type="Proteomes" id="UP001295684">
    <property type="component" value="Unassembled WGS sequence"/>
</dbReference>
<evidence type="ECO:0008006" key="4">
    <source>
        <dbReference type="Google" id="ProtNLM"/>
    </source>
</evidence>
<evidence type="ECO:0000313" key="3">
    <source>
        <dbReference type="Proteomes" id="UP001295684"/>
    </source>
</evidence>
<proteinExistence type="predicted"/>
<reference evidence="2" key="1">
    <citation type="submission" date="2023-07" db="EMBL/GenBank/DDBJ databases">
        <authorList>
            <consortium name="AG Swart"/>
            <person name="Singh M."/>
            <person name="Singh A."/>
            <person name="Seah K."/>
            <person name="Emmerich C."/>
        </authorList>
    </citation>
    <scope>NUCLEOTIDE SEQUENCE</scope>
    <source>
        <strain evidence="2">DP1</strain>
    </source>
</reference>
<sequence length="741" mass="85223">MKRRKDVAIWQNLLIYSKEIKTSDLCKEKFNDFVIQSKKNYQETKSAFLIPSDNKIRVIMLDKCTCKMEQVKDRWKIRFSQNNKSLEIFYETKEKCQKWFDAVEEAKNPKPKKTPSDDDSFTGIPGIDEEEKIGRFTLMEEVSHSTISKKPVKADFGTQHFQDTQDASMETVPKLTAEVDTATEVKEFREAMVVTDDKETKDISTATQQKTTREVDIGTEQKKYLDSATCTERKEYKSSGFCTPKIATSEVDLMTEVIIMKEAEVSTMAKELFDSSTNTDKVNFIDANSAGSIAQNCAYLIHQEKELEAQIARKEEIRKNQQVFSKLYENTLSESKRKVMSQLRDKYLDFKDWNLEEVTNRSFIYSSKTPKEIDISKNPPKVEKQVPSYKTQDLQILAGLILLACYGNFPLLLLSLGVLGYFVYTREENEIVTTSAEPMIISSIYKCTTNFMKHPDDLAFALCKPKHRKNWDLGIVGINGPEVPSITQNEISIDYQSSRDICVSEEISYTFYREEENLLYIIEETSCDISSEDKAYRLYELKHKLDKSENEYYELTIYGEICPHLTFHRTEQDYKVAFTQGLMLYSETCSELPSSKMAFSLRKSSGPENDGRINFKYHKTSELEQINESEEMSINDDIEEYNLSQFNMKDTLLTVEDIKEGESEDYDTNSDTSLSCIKKESQELKLSRIESEENCDSRSKSMEGEYLQPTRFLEKSSLSKSDLSNPAKDSNGAVASPYSKA</sequence>
<name>A0AAD1Y783_EUPCR</name>